<reference evidence="3" key="1">
    <citation type="submission" date="2023-08" db="EMBL/GenBank/DDBJ databases">
        <title>Pelteobagrus vachellii genome.</title>
        <authorList>
            <person name="Liu H."/>
        </authorList>
    </citation>
    <scope>NUCLEOTIDE SEQUENCE</scope>
    <source>
        <strain evidence="3">PRFRI_2022a</strain>
        <tissue evidence="3">Muscle</tissue>
    </source>
</reference>
<feature type="region of interest" description="Disordered" evidence="1">
    <location>
        <begin position="693"/>
        <end position="752"/>
    </location>
</feature>
<evidence type="ECO:0000259" key="2">
    <source>
        <dbReference type="SMART" id="SM00746"/>
    </source>
</evidence>
<protein>
    <recommendedName>
        <fullName evidence="2">TRASH domain-containing protein</fullName>
    </recommendedName>
</protein>
<feature type="compositionally biased region" description="Polar residues" evidence="1">
    <location>
        <begin position="272"/>
        <end position="282"/>
    </location>
</feature>
<proteinExistence type="predicted"/>
<sequence length="838" mass="93117">MPKMEKGRPPENKRSRKPAHPVKREVSQEMKSFAENTMNELLGWYGYDKVDLQDSESADIRSQNGRARRHQVSVLKGDVWLLCISKKWSERIYCFPLSPSSSSFSPHMKDLHSTHVVVPLIKPSAVDEQQNVQIVCVWCQKEGLKRYSLVMGSELKSFCSEKCFAIALHPHNHWNGYINKAHKLIFFFCQAQNENRHGDQSPPPPGQTEETPPQLMLKMNSNTRVCDWCKHIRHTKYLDLGAGDDRLQFCSTKCLNQYKMDIFYREARAALTTSGSSPSQPENENRPAGESETLLTPESWNNASLERDSKETVSPKVSTPVSSSCSSSSSVRVSVLAQQKERESSLSSQLQTGTPLPSSPPPHAVEPPWVIQKPPSFNRGPINAQPRNPGSSPHQRPSHTSPQVHTPSVRPIPPPQLLHPYPPSMIPCAPTYPHPFPSVIPTLGLPCPQPTVLVPYPIIVPLPIPVPIPIPIPVNSRALGHHGVIRNHQDKEKTGGDVASISPEVAPREWMSEDQEITNGILVEHKVKTEQTSSPDPYSPAFSSHTFPILSVHPQISPTSPLPEDQRQEVRERQVIQRAICRVKQEGEIEFDLNKQTEVEQENGWSRNGDEDDSIAQQMSTKAYTGTLKHTSNSAPENASSPVESPNARASIILQKALNTTSVVTPTSSIVFNNTVATSNSVHSVYSSTCIAAVPSDPEQRTSSGQNSSPRPESEDVKENVAGGREPDLNRFLPTEQTDCQTDQSEENMGGAVESDALTADEHAYARSIPPKLREKNAHTITLAKEMPEDQRPEQMKNRSFVTTSYSAGANNTRINNVPGDIQRNKQRICFKDSGEWR</sequence>
<gene>
    <name evidence="3" type="ORF">Q7C36_015992</name>
</gene>
<dbReference type="SMART" id="SM00746">
    <property type="entry name" value="TRASH"/>
    <property type="match status" value="2"/>
</dbReference>
<feature type="domain" description="TRASH" evidence="2">
    <location>
        <begin position="226"/>
        <end position="262"/>
    </location>
</feature>
<feature type="compositionally biased region" description="Polar residues" evidence="1">
    <location>
        <begin position="701"/>
        <end position="711"/>
    </location>
</feature>
<evidence type="ECO:0000313" key="4">
    <source>
        <dbReference type="Proteomes" id="UP001187315"/>
    </source>
</evidence>
<organism evidence="3 4">
    <name type="scientific">Tachysurus vachellii</name>
    <name type="common">Darkbarbel catfish</name>
    <name type="synonym">Pelteobagrus vachellii</name>
    <dbReference type="NCBI Taxonomy" id="175792"/>
    <lineage>
        <taxon>Eukaryota</taxon>
        <taxon>Metazoa</taxon>
        <taxon>Chordata</taxon>
        <taxon>Craniata</taxon>
        <taxon>Vertebrata</taxon>
        <taxon>Euteleostomi</taxon>
        <taxon>Actinopterygii</taxon>
        <taxon>Neopterygii</taxon>
        <taxon>Teleostei</taxon>
        <taxon>Ostariophysi</taxon>
        <taxon>Siluriformes</taxon>
        <taxon>Bagridae</taxon>
        <taxon>Tachysurus</taxon>
    </lineage>
</organism>
<feature type="compositionally biased region" description="Polar residues" evidence="1">
    <location>
        <begin position="345"/>
        <end position="354"/>
    </location>
</feature>
<feature type="compositionally biased region" description="Polar residues" evidence="1">
    <location>
        <begin position="293"/>
        <end position="304"/>
    </location>
</feature>
<dbReference type="PANTHER" id="PTHR23186:SF5">
    <property type="entry name" value="SINE OCULIS-BINDING PROTEIN HOMOLOG B"/>
    <property type="match status" value="1"/>
</dbReference>
<dbReference type="InterPro" id="IPR026092">
    <property type="entry name" value="RAI2/SOBP"/>
</dbReference>
<dbReference type="PANTHER" id="PTHR23186">
    <property type="entry name" value="RETINOIC ACID-INDUCED PROTEIN 2"/>
    <property type="match status" value="1"/>
</dbReference>
<name>A0AA88M8A6_TACVA</name>
<dbReference type="GO" id="GO:0005634">
    <property type="term" value="C:nucleus"/>
    <property type="evidence" value="ECO:0007669"/>
    <property type="project" value="TreeGrafter"/>
</dbReference>
<dbReference type="EMBL" id="JAVHJS010000016">
    <property type="protein sequence ID" value="KAK2832530.1"/>
    <property type="molecule type" value="Genomic_DNA"/>
</dbReference>
<keyword evidence="4" id="KW-1185">Reference proteome</keyword>
<feature type="domain" description="TRASH" evidence="2">
    <location>
        <begin position="136"/>
        <end position="171"/>
    </location>
</feature>
<feature type="region of interest" description="Disordered" evidence="1">
    <location>
        <begin position="272"/>
        <end position="417"/>
    </location>
</feature>
<evidence type="ECO:0000256" key="1">
    <source>
        <dbReference type="SAM" id="MobiDB-lite"/>
    </source>
</evidence>
<feature type="compositionally biased region" description="Polar residues" evidence="1">
    <location>
        <begin position="385"/>
        <end position="406"/>
    </location>
</feature>
<dbReference type="AlphaFoldDB" id="A0AA88M8A6"/>
<accession>A0AA88M8A6</accession>
<feature type="compositionally biased region" description="Low complexity" evidence="1">
    <location>
        <begin position="314"/>
        <end position="335"/>
    </location>
</feature>
<evidence type="ECO:0000313" key="3">
    <source>
        <dbReference type="EMBL" id="KAK2832530.1"/>
    </source>
</evidence>
<feature type="compositionally biased region" description="Basic and acidic residues" evidence="1">
    <location>
        <begin position="1"/>
        <end position="13"/>
    </location>
</feature>
<dbReference type="Pfam" id="PF15279">
    <property type="entry name" value="SOBP"/>
    <property type="match status" value="1"/>
</dbReference>
<feature type="region of interest" description="Disordered" evidence="1">
    <location>
        <begin position="1"/>
        <end position="29"/>
    </location>
</feature>
<dbReference type="InterPro" id="IPR011017">
    <property type="entry name" value="TRASH_dom"/>
</dbReference>
<dbReference type="Proteomes" id="UP001187315">
    <property type="component" value="Unassembled WGS sequence"/>
</dbReference>
<feature type="compositionally biased region" description="Basic and acidic residues" evidence="1">
    <location>
        <begin position="712"/>
        <end position="729"/>
    </location>
</feature>
<comment type="caution">
    <text evidence="3">The sequence shown here is derived from an EMBL/GenBank/DDBJ whole genome shotgun (WGS) entry which is preliminary data.</text>
</comment>
<dbReference type="GO" id="GO:0048513">
    <property type="term" value="P:animal organ development"/>
    <property type="evidence" value="ECO:0007669"/>
    <property type="project" value="TreeGrafter"/>
</dbReference>